<name>A0A6S6QV70_9HYPH</name>
<proteinExistence type="predicted"/>
<evidence type="ECO:0000256" key="1">
    <source>
        <dbReference type="SAM" id="SignalP"/>
    </source>
</evidence>
<protein>
    <recommendedName>
        <fullName evidence="2">Glycine zipper domain-containing protein</fullName>
    </recommendedName>
</protein>
<keyword evidence="1" id="KW-0732">Signal</keyword>
<dbReference type="KEGG" id="tso:IZ6_16150"/>
<dbReference type="Pfam" id="PF13488">
    <property type="entry name" value="Gly-zipper_Omp"/>
    <property type="match status" value="1"/>
</dbReference>
<reference evidence="3 4" key="1">
    <citation type="submission" date="2020-08" db="EMBL/GenBank/DDBJ databases">
        <title>Genome sequence of Rhizobiales bacterium strain IZ6.</title>
        <authorList>
            <person name="Nakai R."/>
            <person name="Naganuma T."/>
        </authorList>
    </citation>
    <scope>NUCLEOTIDE SEQUENCE [LARGE SCALE GENOMIC DNA]</scope>
    <source>
        <strain evidence="3 4">IZ6</strain>
    </source>
</reference>
<dbReference type="AlphaFoldDB" id="A0A6S6QV70"/>
<keyword evidence="4" id="KW-1185">Reference proteome</keyword>
<evidence type="ECO:0000313" key="3">
    <source>
        <dbReference type="EMBL" id="BCJ90880.1"/>
    </source>
</evidence>
<evidence type="ECO:0000313" key="4">
    <source>
        <dbReference type="Proteomes" id="UP000515317"/>
    </source>
</evidence>
<accession>A0A6S6QV70</accession>
<feature type="chain" id="PRO_5027848502" description="Glycine zipper domain-containing protein" evidence="1">
    <location>
        <begin position="23"/>
        <end position="112"/>
    </location>
</feature>
<sequence length="112" mass="11303">MIRIAAFGAALLLAGTMNSAQAEDGGLIGGLLGAGAGAVIGGAATGKAGGAAAGAIIGGAAGAIIGDQADRSERRRGRYASYEGAYFWSKGKCYFEYPNGHIERVSRDNCRY</sequence>
<organism evidence="3 4">
    <name type="scientific">Terrihabitans soli</name>
    <dbReference type="NCBI Taxonomy" id="708113"/>
    <lineage>
        <taxon>Bacteria</taxon>
        <taxon>Pseudomonadati</taxon>
        <taxon>Pseudomonadota</taxon>
        <taxon>Alphaproteobacteria</taxon>
        <taxon>Hyphomicrobiales</taxon>
        <taxon>Terrihabitans</taxon>
    </lineage>
</organism>
<feature type="signal peptide" evidence="1">
    <location>
        <begin position="1"/>
        <end position="22"/>
    </location>
</feature>
<dbReference type="RefSeq" id="WP_222877476.1">
    <property type="nucleotide sequence ID" value="NZ_AP023361.1"/>
</dbReference>
<evidence type="ECO:0000259" key="2">
    <source>
        <dbReference type="Pfam" id="PF13488"/>
    </source>
</evidence>
<gene>
    <name evidence="3" type="ORF">IZ6_16150</name>
</gene>
<dbReference type="Proteomes" id="UP000515317">
    <property type="component" value="Chromosome"/>
</dbReference>
<dbReference type="InterPro" id="IPR039567">
    <property type="entry name" value="Gly-zipper"/>
</dbReference>
<dbReference type="EMBL" id="AP023361">
    <property type="protein sequence ID" value="BCJ90880.1"/>
    <property type="molecule type" value="Genomic_DNA"/>
</dbReference>
<feature type="domain" description="Glycine zipper" evidence="2">
    <location>
        <begin position="28"/>
        <end position="72"/>
    </location>
</feature>